<keyword evidence="3" id="KW-1185">Reference proteome</keyword>
<evidence type="ECO:0000313" key="3">
    <source>
        <dbReference type="Proteomes" id="UP000244248"/>
    </source>
</evidence>
<dbReference type="GO" id="GO:0046677">
    <property type="term" value="P:response to antibiotic"/>
    <property type="evidence" value="ECO:0007669"/>
    <property type="project" value="InterPro"/>
</dbReference>
<dbReference type="SUPFAM" id="SSF56784">
    <property type="entry name" value="HAD-like"/>
    <property type="match status" value="1"/>
</dbReference>
<dbReference type="AlphaFoldDB" id="A0A2T5MIH2"/>
<dbReference type="InterPro" id="IPR036412">
    <property type="entry name" value="HAD-like_sf"/>
</dbReference>
<evidence type="ECO:0000256" key="1">
    <source>
        <dbReference type="ARBA" id="ARBA00012882"/>
    </source>
</evidence>
<dbReference type="NCBIfam" id="TIGR01686">
    <property type="entry name" value="FkbH"/>
    <property type="match status" value="1"/>
</dbReference>
<dbReference type="Gene3D" id="3.40.50.1000">
    <property type="entry name" value="HAD superfamily/HAD-like"/>
    <property type="match status" value="1"/>
</dbReference>
<name>A0A2T5MIH2_9GAMM</name>
<dbReference type="GO" id="GO:0016788">
    <property type="term" value="F:hydrolase activity, acting on ester bonds"/>
    <property type="evidence" value="ECO:0007669"/>
    <property type="project" value="UniProtKB-ARBA"/>
</dbReference>
<evidence type="ECO:0000313" key="2">
    <source>
        <dbReference type="EMBL" id="PTU32360.1"/>
    </source>
</evidence>
<dbReference type="Proteomes" id="UP000244248">
    <property type="component" value="Unassembled WGS sequence"/>
</dbReference>
<dbReference type="SUPFAM" id="SSF110710">
    <property type="entry name" value="TTHA0583/YokD-like"/>
    <property type="match status" value="1"/>
</dbReference>
<dbReference type="InterPro" id="IPR036514">
    <property type="entry name" value="SGNH_hydro_sf"/>
</dbReference>
<sequence>MRQQILDALRSVLSGTPRVAVIHSSIASLAPPASFECWEFLYGLECLIKEGWTIALPAFTFSFCGGRPYQCQDSPSEVGVLADWLLKANPTAIRTPHPIYSFTVAGPAAQRIGACAASTTFGDDSPFALFESEDAVIVMLGCGWEYCTQFHRYEEMAKVPYRYFKTFSGRADLGDGHGERSVSADMFVRKLEANPINDFMPAIGRLREEGAVRSGVLWRGRVEAVSAFDLARVCTSMVAADPYAFVTNRADVVHALANSSQMLRQPVVRIALLGSSNVHMLETALASDCKKFLLDRNVEIYAVPYGQLRQSLLDTESPLHGFKPQVSFFCDRVEDLAGQPTLDGMSHDMLGQLVDQYAELISAYHQSNGNWIVVHRFAVLGYLAAESDGRMAADLISQLNARLGQRLAGLAQVLWVDIAAEAACSVGPVTDTRLWYLGRFPFSERFASQLAKRWLGLINTILGKSARLIVLDLDNTLWGGVLGEDGFAGVHIGGDYPGNAFLAFQRSLKCLSERGIGLAVCSKNDEDLALKAIDALPAMQIRSENLLAHRINWQPKWIGISQICEELNIGLGSVLFVDDNPVEREGVRRNLPEVKILDLPVDPAMYVQALLTSPWLSAASVTAEDMKRVQSYKKRQALNQHKSSSANLNDFYESLGLKLYFQGLNDGNMARAAQLCQKTNQFNTTTRRHDQSNLCKIVADGGDVVVLGSEDRFNEFENIGLLILQRDSEHDKCGFVDSYLLSCRVLGRGLETAVLQWAIARSAKRGWETLKGLIIETERNTPVRSVFLDAGFERGQIEGEWISAANGSANFPSWLTVVDRFTEQSAGPT</sequence>
<dbReference type="NCBIfam" id="TIGR01681">
    <property type="entry name" value="HAD-SF-IIIC"/>
    <property type="match status" value="1"/>
</dbReference>
<protein>
    <recommendedName>
        <fullName evidence="1">aminoglycoside N(3)-acetyltransferase</fullName>
        <ecNumber evidence="1">2.3.1.81</ecNumber>
    </recommendedName>
</protein>
<dbReference type="InterPro" id="IPR010037">
    <property type="entry name" value="FkbH_domain"/>
</dbReference>
<proteinExistence type="predicted"/>
<reference evidence="2 3" key="1">
    <citation type="submission" date="2018-04" db="EMBL/GenBank/DDBJ databases">
        <title>Novel species isolated from glacier.</title>
        <authorList>
            <person name="Liu Q."/>
            <person name="Xin Y.-H."/>
        </authorList>
    </citation>
    <scope>NUCLEOTIDE SEQUENCE [LARGE SCALE GENOMIC DNA]</scope>
    <source>
        <strain evidence="2 3">GT1R17</strain>
    </source>
</reference>
<dbReference type="InterPro" id="IPR003679">
    <property type="entry name" value="Amioglycoside_AcTrfase"/>
</dbReference>
<dbReference type="EC" id="2.3.1.81" evidence="1"/>
<dbReference type="InterPro" id="IPR028345">
    <property type="entry name" value="Antibiotic_NAT-like"/>
</dbReference>
<keyword evidence="2" id="KW-0808">Transferase</keyword>
<dbReference type="RefSeq" id="WP_107939554.1">
    <property type="nucleotide sequence ID" value="NZ_QANS01000002.1"/>
</dbReference>
<accession>A0A2T5MIH2</accession>
<dbReference type="OrthoDB" id="7671190at2"/>
<dbReference type="InterPro" id="IPR023214">
    <property type="entry name" value="HAD_sf"/>
</dbReference>
<gene>
    <name evidence="2" type="ORF">CJD38_06845</name>
</gene>
<comment type="caution">
    <text evidence="2">The sequence shown here is derived from an EMBL/GenBank/DDBJ whole genome shotgun (WGS) entry which is preliminary data.</text>
</comment>
<dbReference type="Pfam" id="PF02522">
    <property type="entry name" value="Antibiotic_NAT"/>
    <property type="match status" value="1"/>
</dbReference>
<dbReference type="Gene3D" id="3.40.50.1110">
    <property type="entry name" value="SGNH hydrolase"/>
    <property type="match status" value="1"/>
</dbReference>
<dbReference type="EMBL" id="QANS01000002">
    <property type="protein sequence ID" value="PTU32360.1"/>
    <property type="molecule type" value="Genomic_DNA"/>
</dbReference>
<organism evidence="2 3">
    <name type="scientific">Stenotrophobium rhamnosiphilum</name>
    <dbReference type="NCBI Taxonomy" id="2029166"/>
    <lineage>
        <taxon>Bacteria</taxon>
        <taxon>Pseudomonadati</taxon>
        <taxon>Pseudomonadota</taxon>
        <taxon>Gammaproteobacteria</taxon>
        <taxon>Nevskiales</taxon>
        <taxon>Nevskiaceae</taxon>
        <taxon>Stenotrophobium</taxon>
    </lineage>
</organism>
<dbReference type="GO" id="GO:0046353">
    <property type="term" value="F:aminoglycoside 3-N-acetyltransferase activity"/>
    <property type="evidence" value="ECO:0007669"/>
    <property type="project" value="UniProtKB-EC"/>
</dbReference>
<dbReference type="InterPro" id="IPR010033">
    <property type="entry name" value="HAD_SF_ppase_IIIC"/>
</dbReference>